<proteinExistence type="predicted"/>
<evidence type="ECO:0000256" key="3">
    <source>
        <dbReference type="ARBA" id="ARBA00022737"/>
    </source>
</evidence>
<keyword evidence="1" id="KW-0597">Phosphoprotein</keyword>
<feature type="compositionally biased region" description="Basic residues" evidence="5">
    <location>
        <begin position="561"/>
        <end position="571"/>
    </location>
</feature>
<feature type="region of interest" description="Disordered" evidence="5">
    <location>
        <begin position="30"/>
        <end position="80"/>
    </location>
</feature>
<reference evidence="6" key="1">
    <citation type="journal article" date="2023" name="Mol. Biol. Evol.">
        <title>Third-Generation Sequencing Reveals the Adaptive Role of the Epigenome in Three Deep-Sea Polychaetes.</title>
        <authorList>
            <person name="Perez M."/>
            <person name="Aroh O."/>
            <person name="Sun Y."/>
            <person name="Lan Y."/>
            <person name="Juniper S.K."/>
            <person name="Young C.R."/>
            <person name="Angers B."/>
            <person name="Qian P.Y."/>
        </authorList>
    </citation>
    <scope>NUCLEOTIDE SEQUENCE</scope>
    <source>
        <strain evidence="6">P08H-3</strain>
    </source>
</reference>
<dbReference type="GO" id="GO:0006364">
    <property type="term" value="P:rRNA processing"/>
    <property type="evidence" value="ECO:0007669"/>
    <property type="project" value="InterPro"/>
</dbReference>
<feature type="compositionally biased region" description="Acidic residues" evidence="5">
    <location>
        <begin position="54"/>
        <end position="64"/>
    </location>
</feature>
<dbReference type="InterPro" id="IPR015943">
    <property type="entry name" value="WD40/YVTN_repeat-like_dom_sf"/>
</dbReference>
<dbReference type="SUPFAM" id="SSF50978">
    <property type="entry name" value="WD40 repeat-like"/>
    <property type="match status" value="1"/>
</dbReference>
<evidence type="ECO:0008006" key="8">
    <source>
        <dbReference type="Google" id="ProtNLM"/>
    </source>
</evidence>
<gene>
    <name evidence="6" type="ORF">LSH36_455g03018</name>
</gene>
<feature type="compositionally biased region" description="Basic and acidic residues" evidence="5">
    <location>
        <begin position="550"/>
        <end position="560"/>
    </location>
</feature>
<keyword evidence="3" id="KW-0677">Repeat</keyword>
<feature type="region of interest" description="Disordered" evidence="5">
    <location>
        <begin position="447"/>
        <end position="486"/>
    </location>
</feature>
<dbReference type="Pfam" id="PF00400">
    <property type="entry name" value="WD40"/>
    <property type="match status" value="3"/>
</dbReference>
<name>A0AAD9MXD4_9ANNE</name>
<protein>
    <recommendedName>
        <fullName evidence="8">Periodic tryptophan protein 1 homolog</fullName>
    </recommendedName>
</protein>
<dbReference type="InterPro" id="IPR044285">
    <property type="entry name" value="PWP1"/>
</dbReference>
<feature type="compositionally biased region" description="Acidic residues" evidence="5">
    <location>
        <begin position="656"/>
        <end position="666"/>
    </location>
</feature>
<feature type="compositionally biased region" description="Acidic residues" evidence="5">
    <location>
        <begin position="454"/>
        <end position="479"/>
    </location>
</feature>
<evidence type="ECO:0000256" key="2">
    <source>
        <dbReference type="ARBA" id="ARBA00022574"/>
    </source>
</evidence>
<feature type="compositionally biased region" description="Polar residues" evidence="5">
    <location>
        <begin position="597"/>
        <end position="612"/>
    </location>
</feature>
<feature type="region of interest" description="Disordered" evidence="5">
    <location>
        <begin position="550"/>
        <end position="710"/>
    </location>
</feature>
<accession>A0AAD9MXD4</accession>
<feature type="repeat" description="WD" evidence="4">
    <location>
        <begin position="219"/>
        <end position="261"/>
    </location>
</feature>
<dbReference type="InterPro" id="IPR001680">
    <property type="entry name" value="WD40_rpt"/>
</dbReference>
<dbReference type="AlphaFoldDB" id="A0AAD9MXD4"/>
<evidence type="ECO:0000256" key="1">
    <source>
        <dbReference type="ARBA" id="ARBA00022553"/>
    </source>
</evidence>
<organism evidence="6 7">
    <name type="scientific">Paralvinella palmiformis</name>
    <dbReference type="NCBI Taxonomy" id="53620"/>
    <lineage>
        <taxon>Eukaryota</taxon>
        <taxon>Metazoa</taxon>
        <taxon>Spiralia</taxon>
        <taxon>Lophotrochozoa</taxon>
        <taxon>Annelida</taxon>
        <taxon>Polychaeta</taxon>
        <taxon>Sedentaria</taxon>
        <taxon>Canalipalpata</taxon>
        <taxon>Terebellida</taxon>
        <taxon>Terebelliformia</taxon>
        <taxon>Alvinellidae</taxon>
        <taxon>Paralvinella</taxon>
    </lineage>
</organism>
<comment type="caution">
    <text evidence="6">The sequence shown here is derived from an EMBL/GenBank/DDBJ whole genome shotgun (WGS) entry which is preliminary data.</text>
</comment>
<feature type="compositionally biased region" description="Basic and acidic residues" evidence="5">
    <location>
        <begin position="573"/>
        <end position="590"/>
    </location>
</feature>
<keyword evidence="7" id="KW-1185">Reference proteome</keyword>
<evidence type="ECO:0000256" key="4">
    <source>
        <dbReference type="PROSITE-ProRule" id="PRU00221"/>
    </source>
</evidence>
<dbReference type="EMBL" id="JAODUP010000456">
    <property type="protein sequence ID" value="KAK2149317.1"/>
    <property type="molecule type" value="Genomic_DNA"/>
</dbReference>
<dbReference type="PANTHER" id="PTHR14091">
    <property type="entry name" value="PERIODIC TRYPTOPHAN PROTEIN 1"/>
    <property type="match status" value="1"/>
</dbReference>
<dbReference type="InterPro" id="IPR036322">
    <property type="entry name" value="WD40_repeat_dom_sf"/>
</dbReference>
<dbReference type="Gene3D" id="2.130.10.10">
    <property type="entry name" value="YVTN repeat-like/Quinoprotein amine dehydrogenase"/>
    <property type="match status" value="2"/>
</dbReference>
<dbReference type="PROSITE" id="PS50082">
    <property type="entry name" value="WD_REPEATS_2"/>
    <property type="match status" value="2"/>
</dbReference>
<dbReference type="GO" id="GO:0005634">
    <property type="term" value="C:nucleus"/>
    <property type="evidence" value="ECO:0007669"/>
    <property type="project" value="TreeGrafter"/>
</dbReference>
<dbReference type="Proteomes" id="UP001208570">
    <property type="component" value="Unassembled WGS sequence"/>
</dbReference>
<dbReference type="PANTHER" id="PTHR14091:SF0">
    <property type="entry name" value="PERIODIC TRYPTOPHAN PROTEIN 1 HOMOLOG"/>
    <property type="match status" value="1"/>
</dbReference>
<sequence length="710" mass="79525">MSSIPCLAWAKRGATVGRPQKIKLTEDELANLVEETEDKIDDSPPSSPLSNGDENNDDDDDDDDIEKKYDLSDYDSDETTDTHGLGLKSLIWHGQDISNKYLVDDDDEESEDAEIQPDDNILAIGRVKTDIFGLEAYVYNEASSSLYCHHDTIMASFPLAMEWVGYDPGEDGPGNLLAVGTVEPRIELWDLDVINTLEPAFVLGGGAKKGSVKKSRMSYSGHTDAVLALSWNTLQQNALASGSADFTVGLWDLEEGEMITSIDHHDEKVQALQWHPFEKELLLSGSIDKTSCLFDCRHSKASHKAWNLPGEVEKVTWNSQQPFYFMASTDNGFVYCFDVRSQSPVFTVKAHKEAVTGLAISSELPGCMVTSSTDQLIKVWDISNNEPDLVCRVNLGIGEIHSMAPCPDSGFIYAIGAETDLRIFHLKTSEKVLRRWNLEVVPGKTSRKSKLVDSDVDTSDTCEDSDENPSGESSFESDSDECHLDNKKKQSKLVDVRKEQKFVKQINKKQIKSTSGYGKMDNKQLTKSMKLGGKNSNIVDECSNKQIKKKTNEVDGSCHELKKRKKKKNKSASRSDPEEVDDRLTEDNNRREKKKSVSNQYLNQVSDISPNRSCKEIYSKKKKMKGKPLTKVVPDHVMAEATDVIGHSVSPRENDVDNSLDPDDFVTSESERHVQMKVKKRKKKSKKKCLVDDDDDHHNKMSFVKKKCKT</sequence>
<evidence type="ECO:0000313" key="6">
    <source>
        <dbReference type="EMBL" id="KAK2149317.1"/>
    </source>
</evidence>
<evidence type="ECO:0000256" key="5">
    <source>
        <dbReference type="SAM" id="MobiDB-lite"/>
    </source>
</evidence>
<evidence type="ECO:0000313" key="7">
    <source>
        <dbReference type="Proteomes" id="UP001208570"/>
    </source>
</evidence>
<feature type="compositionally biased region" description="Basic residues" evidence="5">
    <location>
        <begin position="675"/>
        <end position="688"/>
    </location>
</feature>
<dbReference type="PROSITE" id="PS50294">
    <property type="entry name" value="WD_REPEATS_REGION"/>
    <property type="match status" value="2"/>
</dbReference>
<feature type="repeat" description="WD" evidence="4">
    <location>
        <begin position="348"/>
        <end position="390"/>
    </location>
</feature>
<dbReference type="SMART" id="SM00320">
    <property type="entry name" value="WD40"/>
    <property type="match status" value="5"/>
</dbReference>
<keyword evidence="2 4" id="KW-0853">WD repeat</keyword>
<dbReference type="InterPro" id="IPR019775">
    <property type="entry name" value="WD40_repeat_CS"/>
</dbReference>
<dbReference type="PROSITE" id="PS00678">
    <property type="entry name" value="WD_REPEATS_1"/>
    <property type="match status" value="2"/>
</dbReference>